<evidence type="ECO:0000256" key="1">
    <source>
        <dbReference type="ARBA" id="ARBA00004141"/>
    </source>
</evidence>
<sequence>MTTATQDENVSATQKTIASAANLANLLPTGTVLVFETLIPSFSNNGACHPANKGLSSSIILICALICFFSSFTDSFIDSTDGKFYYGIATSTGIRILNPRTKKITYEERKRLEKYKITGRDYFHAFLALTVFLVFALTDLNVKNCFFSDAGDDLNQIIINLPLGAGIFASFLFTIFPTTRRGIGYTQPRPNKEEKDGNQTSVITTASKGSEAEMVGVVVEGAVQSEAQVSATASTPPRAID</sequence>
<dbReference type="Proteomes" id="UP000238479">
    <property type="component" value="Chromosome 3"/>
</dbReference>
<keyword evidence="9" id="KW-1185">Reference proteome</keyword>
<keyword evidence="3 7" id="KW-0812">Transmembrane</keyword>
<proteinExistence type="inferred from homology"/>
<dbReference type="GO" id="GO:0005737">
    <property type="term" value="C:cytoplasm"/>
    <property type="evidence" value="ECO:0007669"/>
    <property type="project" value="UniProtKB-ARBA"/>
</dbReference>
<dbReference type="Gramene" id="PRQ42092">
    <property type="protein sequence ID" value="PRQ42092"/>
    <property type="gene ID" value="RchiOBHm_Chr3g0453861"/>
</dbReference>
<dbReference type="OrthoDB" id="657601at2759"/>
<evidence type="ECO:0000256" key="4">
    <source>
        <dbReference type="ARBA" id="ARBA00022989"/>
    </source>
</evidence>
<keyword evidence="4 7" id="KW-1133">Transmembrane helix</keyword>
<evidence type="ECO:0000313" key="9">
    <source>
        <dbReference type="Proteomes" id="UP000238479"/>
    </source>
</evidence>
<comment type="subcellular location">
    <subcellularLocation>
        <location evidence="1">Membrane</location>
        <topology evidence="1">Multi-pass membrane protein</topology>
    </subcellularLocation>
</comment>
<evidence type="ECO:0000256" key="5">
    <source>
        <dbReference type="ARBA" id="ARBA00023136"/>
    </source>
</evidence>
<dbReference type="Pfam" id="PF05078">
    <property type="entry name" value="DUF679"/>
    <property type="match status" value="1"/>
</dbReference>
<dbReference type="OMA" id="INKEYGK"/>
<organism evidence="8 9">
    <name type="scientific">Rosa chinensis</name>
    <name type="common">China rose</name>
    <dbReference type="NCBI Taxonomy" id="74649"/>
    <lineage>
        <taxon>Eukaryota</taxon>
        <taxon>Viridiplantae</taxon>
        <taxon>Streptophyta</taxon>
        <taxon>Embryophyta</taxon>
        <taxon>Tracheophyta</taxon>
        <taxon>Spermatophyta</taxon>
        <taxon>Magnoliopsida</taxon>
        <taxon>eudicotyledons</taxon>
        <taxon>Gunneridae</taxon>
        <taxon>Pentapetalae</taxon>
        <taxon>rosids</taxon>
        <taxon>fabids</taxon>
        <taxon>Rosales</taxon>
        <taxon>Rosaceae</taxon>
        <taxon>Rosoideae</taxon>
        <taxon>Rosoideae incertae sedis</taxon>
        <taxon>Rosa</taxon>
    </lineage>
</organism>
<evidence type="ECO:0000256" key="7">
    <source>
        <dbReference type="SAM" id="Phobius"/>
    </source>
</evidence>
<feature type="region of interest" description="Disordered" evidence="6">
    <location>
        <begin position="184"/>
        <end position="208"/>
    </location>
</feature>
<evidence type="ECO:0008006" key="10">
    <source>
        <dbReference type="Google" id="ProtNLM"/>
    </source>
</evidence>
<dbReference type="AlphaFoldDB" id="A0A2P6R6Q0"/>
<comment type="caution">
    <text evidence="8">The sequence shown here is derived from an EMBL/GenBank/DDBJ whole genome shotgun (WGS) entry which is preliminary data.</text>
</comment>
<evidence type="ECO:0000256" key="2">
    <source>
        <dbReference type="ARBA" id="ARBA00008707"/>
    </source>
</evidence>
<name>A0A2P6R6Q0_ROSCH</name>
<accession>A0A2P6R6Q0</accession>
<dbReference type="GO" id="GO:0010256">
    <property type="term" value="P:endomembrane system organization"/>
    <property type="evidence" value="ECO:0007669"/>
    <property type="project" value="TreeGrafter"/>
</dbReference>
<protein>
    <recommendedName>
        <fullName evidence="10">DUF679 domain membrane protein</fullName>
    </recommendedName>
</protein>
<keyword evidence="5 7" id="KW-0472">Membrane</keyword>
<evidence type="ECO:0000256" key="6">
    <source>
        <dbReference type="SAM" id="MobiDB-lite"/>
    </source>
</evidence>
<feature type="transmembrane region" description="Helical" evidence="7">
    <location>
        <begin position="54"/>
        <end position="72"/>
    </location>
</feature>
<feature type="compositionally biased region" description="Polar residues" evidence="6">
    <location>
        <begin position="198"/>
        <end position="208"/>
    </location>
</feature>
<comment type="similarity">
    <text evidence="2">Belongs to the plant DMP1 protein family.</text>
</comment>
<dbReference type="EMBL" id="PDCK01000041">
    <property type="protein sequence ID" value="PRQ42092.1"/>
    <property type="molecule type" value="Genomic_DNA"/>
</dbReference>
<evidence type="ECO:0000313" key="8">
    <source>
        <dbReference type="EMBL" id="PRQ42092.1"/>
    </source>
</evidence>
<reference evidence="8 9" key="1">
    <citation type="journal article" date="2018" name="Nat. Genet.">
        <title>The Rosa genome provides new insights in the design of modern roses.</title>
        <authorList>
            <person name="Bendahmane M."/>
        </authorList>
    </citation>
    <scope>NUCLEOTIDE SEQUENCE [LARGE SCALE GENOMIC DNA]</scope>
    <source>
        <strain evidence="9">cv. Old Blush</strain>
    </source>
</reference>
<feature type="transmembrane region" description="Helical" evidence="7">
    <location>
        <begin position="154"/>
        <end position="176"/>
    </location>
</feature>
<dbReference type="PANTHER" id="PTHR31621:SF5">
    <property type="entry name" value="PROTEIN DMP10"/>
    <property type="match status" value="1"/>
</dbReference>
<feature type="transmembrane region" description="Helical" evidence="7">
    <location>
        <begin position="122"/>
        <end position="142"/>
    </location>
</feature>
<evidence type="ECO:0000256" key="3">
    <source>
        <dbReference type="ARBA" id="ARBA00022692"/>
    </source>
</evidence>
<gene>
    <name evidence="8" type="ORF">RchiOBHm_Chr3g0453861</name>
</gene>
<dbReference type="InterPro" id="IPR007770">
    <property type="entry name" value="DMP"/>
</dbReference>
<dbReference type="PANTHER" id="PTHR31621">
    <property type="entry name" value="PROTEIN DMP3"/>
    <property type="match status" value="1"/>
</dbReference>
<dbReference type="STRING" id="74649.A0A2P6R6Q0"/>
<dbReference type="GO" id="GO:0016020">
    <property type="term" value="C:membrane"/>
    <property type="evidence" value="ECO:0007669"/>
    <property type="project" value="UniProtKB-SubCell"/>
</dbReference>